<gene>
    <name evidence="2" type="ORF">ACMD2_26278</name>
</gene>
<proteinExistence type="predicted"/>
<feature type="signal peptide" evidence="1">
    <location>
        <begin position="1"/>
        <end position="24"/>
    </location>
</feature>
<keyword evidence="1" id="KW-0732">Signal</keyword>
<sequence length="96" mass="11150">MNHLKQLHAHLIVAAILDETLTLAQLISFCSLSPTGDLRYSCKRLEHAPNPNKFMSNSLIRGYTNQHSPKEALFLWEKMKTLRRFMREKGIKKDAR</sequence>
<organism evidence="2 3">
    <name type="scientific">Ananas comosus</name>
    <name type="common">Pineapple</name>
    <name type="synonym">Ananas ananas</name>
    <dbReference type="NCBI Taxonomy" id="4615"/>
    <lineage>
        <taxon>Eukaryota</taxon>
        <taxon>Viridiplantae</taxon>
        <taxon>Streptophyta</taxon>
        <taxon>Embryophyta</taxon>
        <taxon>Tracheophyta</taxon>
        <taxon>Spermatophyta</taxon>
        <taxon>Magnoliopsida</taxon>
        <taxon>Liliopsida</taxon>
        <taxon>Poales</taxon>
        <taxon>Bromeliaceae</taxon>
        <taxon>Bromelioideae</taxon>
        <taxon>Ananas</taxon>
    </lineage>
</organism>
<accession>A0A199UN67</accession>
<dbReference type="AlphaFoldDB" id="A0A199UN67"/>
<dbReference type="InterPro" id="IPR011990">
    <property type="entry name" value="TPR-like_helical_dom_sf"/>
</dbReference>
<dbReference type="Proteomes" id="UP000092600">
    <property type="component" value="Unassembled WGS sequence"/>
</dbReference>
<reference evidence="2 3" key="1">
    <citation type="journal article" date="2016" name="DNA Res.">
        <title>The draft genome of MD-2 pineapple using hybrid error correction of long reads.</title>
        <authorList>
            <person name="Redwan R.M."/>
            <person name="Saidin A."/>
            <person name="Kumar S.V."/>
        </authorList>
    </citation>
    <scope>NUCLEOTIDE SEQUENCE [LARGE SCALE GENOMIC DNA]</scope>
    <source>
        <strain evidence="3">cv. MD2</strain>
        <tissue evidence="2">Leaf</tissue>
    </source>
</reference>
<feature type="non-terminal residue" evidence="2">
    <location>
        <position position="96"/>
    </location>
</feature>
<name>A0A199UN67_ANACO</name>
<protein>
    <submittedName>
        <fullName evidence="2">Pentatricopeptide repeat-containing protein, mitochondrial</fullName>
    </submittedName>
</protein>
<dbReference type="STRING" id="4615.A0A199UN67"/>
<evidence type="ECO:0000256" key="1">
    <source>
        <dbReference type="SAM" id="SignalP"/>
    </source>
</evidence>
<comment type="caution">
    <text evidence="2">The sequence shown here is derived from an EMBL/GenBank/DDBJ whole genome shotgun (WGS) entry which is preliminary data.</text>
</comment>
<feature type="chain" id="PRO_5008285325" evidence="1">
    <location>
        <begin position="25"/>
        <end position="96"/>
    </location>
</feature>
<dbReference type="EMBL" id="LSRQ01006429">
    <property type="protein sequence ID" value="OAY66189.1"/>
    <property type="molecule type" value="Genomic_DNA"/>
</dbReference>
<evidence type="ECO:0000313" key="3">
    <source>
        <dbReference type="Proteomes" id="UP000092600"/>
    </source>
</evidence>
<dbReference type="Gene3D" id="1.25.40.10">
    <property type="entry name" value="Tetratricopeptide repeat domain"/>
    <property type="match status" value="1"/>
</dbReference>
<evidence type="ECO:0000313" key="2">
    <source>
        <dbReference type="EMBL" id="OAY66189.1"/>
    </source>
</evidence>